<evidence type="ECO:0000256" key="1">
    <source>
        <dbReference type="SAM" id="Phobius"/>
    </source>
</evidence>
<gene>
    <name evidence="2" type="ORF">EV672_1186</name>
</gene>
<dbReference type="RefSeq" id="WP_133611308.1">
    <property type="nucleotide sequence ID" value="NZ_SNXW01000018.1"/>
</dbReference>
<feature type="transmembrane region" description="Helical" evidence="1">
    <location>
        <begin position="30"/>
        <end position="48"/>
    </location>
</feature>
<reference evidence="2 3" key="1">
    <citation type="submission" date="2019-03" db="EMBL/GenBank/DDBJ databases">
        <title>Genomic Encyclopedia of Type Strains, Phase IV (KMG-IV): sequencing the most valuable type-strain genomes for metagenomic binning, comparative biology and taxonomic classification.</title>
        <authorList>
            <person name="Goeker M."/>
        </authorList>
    </citation>
    <scope>NUCLEOTIDE SEQUENCE [LARGE SCALE GENOMIC DNA]</scope>
    <source>
        <strain evidence="2 3">DSM 11901</strain>
    </source>
</reference>
<name>A0A4V3CUI3_9BURK</name>
<organism evidence="2 3">
    <name type="scientific">Aquabacterium commune</name>
    <dbReference type="NCBI Taxonomy" id="70586"/>
    <lineage>
        <taxon>Bacteria</taxon>
        <taxon>Pseudomonadati</taxon>
        <taxon>Pseudomonadota</taxon>
        <taxon>Betaproteobacteria</taxon>
        <taxon>Burkholderiales</taxon>
        <taxon>Aquabacterium</taxon>
    </lineage>
</organism>
<evidence type="ECO:0000313" key="2">
    <source>
        <dbReference type="EMBL" id="TDP78708.1"/>
    </source>
</evidence>
<keyword evidence="1" id="KW-0472">Membrane</keyword>
<feature type="transmembrane region" description="Helical" evidence="1">
    <location>
        <begin position="60"/>
        <end position="82"/>
    </location>
</feature>
<protein>
    <submittedName>
        <fullName evidence="2">Uncharacterized protein</fullName>
    </submittedName>
</protein>
<dbReference type="EMBL" id="SNXW01000018">
    <property type="protein sequence ID" value="TDP78708.1"/>
    <property type="molecule type" value="Genomic_DNA"/>
</dbReference>
<evidence type="ECO:0000313" key="3">
    <source>
        <dbReference type="Proteomes" id="UP000294593"/>
    </source>
</evidence>
<keyword evidence="1" id="KW-1133">Transmembrane helix</keyword>
<dbReference type="AlphaFoldDB" id="A0A4V3CUI3"/>
<keyword evidence="3" id="KW-1185">Reference proteome</keyword>
<comment type="caution">
    <text evidence="2">The sequence shown here is derived from an EMBL/GenBank/DDBJ whole genome shotgun (WGS) entry which is preliminary data.</text>
</comment>
<accession>A0A4V3CUI3</accession>
<proteinExistence type="predicted"/>
<dbReference type="Proteomes" id="UP000294593">
    <property type="component" value="Unassembled WGS sequence"/>
</dbReference>
<sequence>MAQSFSPAHPVNLKLAQAGDERRQLRLEKLGVIAGFLLGLPLALTAVHDLMADAPEAVSALAVVVVVAATTRFGLLAASAAARHLAAR</sequence>
<keyword evidence="1" id="KW-0812">Transmembrane</keyword>